<evidence type="ECO:0000256" key="13">
    <source>
        <dbReference type="ARBA" id="ARBA00030926"/>
    </source>
</evidence>
<dbReference type="Gene3D" id="3.20.20.70">
    <property type="entry name" value="Aldolase class I"/>
    <property type="match status" value="1"/>
</dbReference>
<evidence type="ECO:0000313" key="16">
    <source>
        <dbReference type="EMBL" id="KAA5607699.1"/>
    </source>
</evidence>
<dbReference type="SUPFAM" id="SSF102114">
    <property type="entry name" value="Radical SAM enzymes"/>
    <property type="match status" value="1"/>
</dbReference>
<comment type="pathway">
    <text evidence="3">Cofactor biosynthesis; Fe-Mo cofactor biosynthesis.</text>
</comment>
<gene>
    <name evidence="16" type="primary">nifB</name>
    <name evidence="16" type="ORF">F1188_02320</name>
</gene>
<keyword evidence="8" id="KW-0479">Metal-binding</keyword>
<dbReference type="InterPro" id="IPR034165">
    <property type="entry name" value="NifB_C"/>
</dbReference>
<dbReference type="EMBL" id="VWPJ01000001">
    <property type="protein sequence ID" value="KAA5607699.1"/>
    <property type="molecule type" value="Genomic_DNA"/>
</dbReference>
<evidence type="ECO:0000256" key="7">
    <source>
        <dbReference type="ARBA" id="ARBA00022691"/>
    </source>
</evidence>
<comment type="similarity">
    <text evidence="4">Belongs to the radical SAM superfamily. NifB family.</text>
</comment>
<keyword evidence="6" id="KW-0004">4Fe-4S</keyword>
<evidence type="ECO:0000256" key="9">
    <source>
        <dbReference type="ARBA" id="ARBA00023004"/>
    </source>
</evidence>
<comment type="function">
    <text evidence="2">Involved in the biosynthesis of the iron-molybdenum cofactor (FeMo-co or M-cluster) found in the dinitrogenase enzyme of the nitrogenase complex in nitrogen-fixing microorganisms. NifB catalyzes the crucial step of radical SAM-dependent carbide insertion that occurs concomitant with the insertion of a 9th sulfur and the rearrangement/coupling of two [4Fe-4S] clusters into a [8Fe-9S-C] cluster, the precursor to the M-cluster.</text>
</comment>
<evidence type="ECO:0000256" key="11">
    <source>
        <dbReference type="ARBA" id="ARBA00023231"/>
    </source>
</evidence>
<dbReference type="Gene3D" id="3.30.420.130">
    <property type="entry name" value="Dinitrogenase iron-molybdenum cofactor biosynthesis domain"/>
    <property type="match status" value="1"/>
</dbReference>
<dbReference type="InterPro" id="IPR003731">
    <property type="entry name" value="Di-Nase_FeMo-co_biosynth"/>
</dbReference>
<keyword evidence="12" id="KW-0456">Lyase</keyword>
<evidence type="ECO:0000256" key="10">
    <source>
        <dbReference type="ARBA" id="ARBA00023014"/>
    </source>
</evidence>
<dbReference type="SFLD" id="SFLDG01068">
    <property type="entry name" value="FeMo_cofactor_biosynthesis_pro"/>
    <property type="match status" value="1"/>
</dbReference>
<organism evidence="16 17">
    <name type="scientific">Roseospira marina</name>
    <dbReference type="NCBI Taxonomy" id="140057"/>
    <lineage>
        <taxon>Bacteria</taxon>
        <taxon>Pseudomonadati</taxon>
        <taxon>Pseudomonadota</taxon>
        <taxon>Alphaproteobacteria</taxon>
        <taxon>Rhodospirillales</taxon>
        <taxon>Rhodospirillaceae</taxon>
        <taxon>Roseospira</taxon>
    </lineage>
</organism>
<sequence length="490" mass="52857">MAASRSTASVARLARAGGAASARVPHNKRREAMDAATWERIKDHPCYSEDAHHYFARMHVAVAPGCNIQCNYCNRKYDCSNESRPGVVSGRLTPEGALAKVRNVAARLPQLSVVGIAGPGDALFQAERTLKTFELIRAALPDLTLCLSTNGLALPDHVDALKALDIGHVTITINYLDPEIGAEIYPWIFHNHKRWKGVEAARILHERQMEGLERAVEAGVLVKVNSVMIPGINDEHLTEVNTAVRARGAFLHNVMPLISDPAHGTKFGLEGRRGPSPAEIHTLRESLGNDARLMKHCRQCRADAVGMLGEDQCQSIDTMAPAATADDTPRPDPEIRAAWREVVADSRAAHKVAADEAEAVVAAAAPAAEDRLVAVCTRGGARVNLHFGKATEFHIYKVGAEGIRFAGIRRADNYCLGGYGESERLDTILTVLEGVSAMVCVKVGDGPRRRLEAAGIACHQDTRHETIETVIADWYADAVGAPMGAVSQPA</sequence>
<dbReference type="InterPro" id="IPR005980">
    <property type="entry name" value="Nase_CF_NifB"/>
</dbReference>
<proteinExistence type="inferred from homology"/>
<evidence type="ECO:0000256" key="5">
    <source>
        <dbReference type="ARBA" id="ARBA00021702"/>
    </source>
</evidence>
<dbReference type="InterPro" id="IPR000385">
    <property type="entry name" value="MoaA_NifB_PqqE_Fe-S-bd_CS"/>
</dbReference>
<dbReference type="PANTHER" id="PTHR43787:SF13">
    <property type="entry name" value="FEMO COFACTOR BIOSYNTHESIS PROTEIN NIFB"/>
    <property type="match status" value="1"/>
</dbReference>
<protein>
    <recommendedName>
        <fullName evidence="5">FeMo cofactor biosynthesis protein NifB</fullName>
    </recommendedName>
    <alternativeName>
        <fullName evidence="14">Nitrogenase cofactor maturase NifB</fullName>
    </alternativeName>
    <alternativeName>
        <fullName evidence="13">Radical SAM assemblase NifB</fullName>
    </alternativeName>
</protein>
<dbReference type="CDD" id="cd00852">
    <property type="entry name" value="NifB"/>
    <property type="match status" value="1"/>
</dbReference>
<keyword evidence="11" id="KW-0535">Nitrogen fixation</keyword>
<evidence type="ECO:0000256" key="14">
    <source>
        <dbReference type="ARBA" id="ARBA00032102"/>
    </source>
</evidence>
<keyword evidence="7" id="KW-0949">S-adenosyl-L-methionine</keyword>
<dbReference type="Proteomes" id="UP000324065">
    <property type="component" value="Unassembled WGS sequence"/>
</dbReference>
<evidence type="ECO:0000256" key="6">
    <source>
        <dbReference type="ARBA" id="ARBA00022485"/>
    </source>
</evidence>
<dbReference type="PANTHER" id="PTHR43787">
    <property type="entry name" value="FEMO COFACTOR BIOSYNTHESIS PROTEIN NIFB-RELATED"/>
    <property type="match status" value="1"/>
</dbReference>
<evidence type="ECO:0000256" key="4">
    <source>
        <dbReference type="ARBA" id="ARBA00006804"/>
    </source>
</evidence>
<dbReference type="PROSITE" id="PS51918">
    <property type="entry name" value="RADICAL_SAM"/>
    <property type="match status" value="1"/>
</dbReference>
<dbReference type="CDD" id="cd01335">
    <property type="entry name" value="Radical_SAM"/>
    <property type="match status" value="1"/>
</dbReference>
<evidence type="ECO:0000259" key="15">
    <source>
        <dbReference type="PROSITE" id="PS51918"/>
    </source>
</evidence>
<dbReference type="SUPFAM" id="SSF53146">
    <property type="entry name" value="Nitrogenase accessory factor-like"/>
    <property type="match status" value="1"/>
</dbReference>
<dbReference type="SFLD" id="SFLDF00281">
    <property type="entry name" value="FeMo_cofactor_biosynthesis_pro"/>
    <property type="match status" value="1"/>
</dbReference>
<dbReference type="SFLD" id="SFLDG01067">
    <property type="entry name" value="SPASM/twitch_domain_containing"/>
    <property type="match status" value="1"/>
</dbReference>
<dbReference type="NCBIfam" id="TIGR01290">
    <property type="entry name" value="nifB"/>
    <property type="match status" value="1"/>
</dbReference>
<dbReference type="Pfam" id="PF04055">
    <property type="entry name" value="Radical_SAM"/>
    <property type="match status" value="1"/>
</dbReference>
<dbReference type="GO" id="GO:0016829">
    <property type="term" value="F:lyase activity"/>
    <property type="evidence" value="ECO:0007669"/>
    <property type="project" value="UniProtKB-KW"/>
</dbReference>
<evidence type="ECO:0000313" key="17">
    <source>
        <dbReference type="Proteomes" id="UP000324065"/>
    </source>
</evidence>
<accession>A0A5M6IIJ6</accession>
<dbReference type="Pfam" id="PF02579">
    <property type="entry name" value="Nitro_FeMo-Co"/>
    <property type="match status" value="1"/>
</dbReference>
<feature type="domain" description="Radical SAM core" evidence="15">
    <location>
        <begin position="52"/>
        <end position="298"/>
    </location>
</feature>
<evidence type="ECO:0000256" key="3">
    <source>
        <dbReference type="ARBA" id="ARBA00005155"/>
    </source>
</evidence>
<dbReference type="OrthoDB" id="9785734at2"/>
<evidence type="ECO:0000256" key="8">
    <source>
        <dbReference type="ARBA" id="ARBA00022723"/>
    </source>
</evidence>
<name>A0A5M6IIJ6_9PROT</name>
<evidence type="ECO:0000256" key="12">
    <source>
        <dbReference type="ARBA" id="ARBA00023239"/>
    </source>
</evidence>
<comment type="caution">
    <text evidence="16">The sequence shown here is derived from an EMBL/GenBank/DDBJ whole genome shotgun (WGS) entry which is preliminary data.</text>
</comment>
<dbReference type="InterPro" id="IPR058240">
    <property type="entry name" value="rSAM_sf"/>
</dbReference>
<dbReference type="UniPathway" id="UPA00782"/>
<dbReference type="AlphaFoldDB" id="A0A5M6IIJ6"/>
<dbReference type="GO" id="GO:0046872">
    <property type="term" value="F:metal ion binding"/>
    <property type="evidence" value="ECO:0007669"/>
    <property type="project" value="UniProtKB-KW"/>
</dbReference>
<evidence type="ECO:0000256" key="2">
    <source>
        <dbReference type="ARBA" id="ARBA00003522"/>
    </source>
</evidence>
<dbReference type="GO" id="GO:0051539">
    <property type="term" value="F:4 iron, 4 sulfur cluster binding"/>
    <property type="evidence" value="ECO:0007669"/>
    <property type="project" value="UniProtKB-KW"/>
</dbReference>
<keyword evidence="9" id="KW-0408">Iron</keyword>
<dbReference type="PROSITE" id="PS01305">
    <property type="entry name" value="MOAA_NIFB_PQQE"/>
    <property type="match status" value="1"/>
</dbReference>
<dbReference type="SFLD" id="SFLDS00029">
    <property type="entry name" value="Radical_SAM"/>
    <property type="match status" value="1"/>
</dbReference>
<keyword evidence="17" id="KW-1185">Reference proteome</keyword>
<dbReference type="InterPro" id="IPR007197">
    <property type="entry name" value="rSAM"/>
</dbReference>
<keyword evidence="10" id="KW-0411">Iron-sulfur</keyword>
<dbReference type="InterPro" id="IPR013785">
    <property type="entry name" value="Aldolase_TIM"/>
</dbReference>
<dbReference type="InterPro" id="IPR036105">
    <property type="entry name" value="DiNase_FeMo-co_biosyn_sf"/>
</dbReference>
<reference evidence="16 17" key="1">
    <citation type="submission" date="2019-09" db="EMBL/GenBank/DDBJ databases">
        <title>Genome sequence of Roseospira marina, one of the more divergent members of the non-sulfur purple photosynthetic bacterial family, the Rhodospirillaceae.</title>
        <authorList>
            <person name="Meyer T."/>
            <person name="Kyndt J."/>
        </authorList>
    </citation>
    <scope>NUCLEOTIDE SEQUENCE [LARGE SCALE GENOMIC DNA]</scope>
    <source>
        <strain evidence="16 17">DSM 15113</strain>
    </source>
</reference>
<comment type="cofactor">
    <cofactor evidence="1">
        <name>[4Fe-4S] cluster</name>
        <dbReference type="ChEBI" id="CHEBI:49883"/>
    </cofactor>
</comment>
<evidence type="ECO:0000256" key="1">
    <source>
        <dbReference type="ARBA" id="ARBA00001966"/>
    </source>
</evidence>